<dbReference type="Gene3D" id="3.40.50.2300">
    <property type="match status" value="1"/>
</dbReference>
<evidence type="ECO:0000256" key="1">
    <source>
        <dbReference type="ARBA" id="ARBA00022553"/>
    </source>
</evidence>
<dbReference type="RefSeq" id="WP_190949302.1">
    <property type="nucleotide sequence ID" value="NZ_JACJTC010000006.1"/>
</dbReference>
<dbReference type="SUPFAM" id="SSF52172">
    <property type="entry name" value="CheY-like"/>
    <property type="match status" value="1"/>
</dbReference>
<dbReference type="PROSITE" id="PS50110">
    <property type="entry name" value="RESPONSE_REGULATORY"/>
    <property type="match status" value="1"/>
</dbReference>
<evidence type="ECO:0000259" key="3">
    <source>
        <dbReference type="PROSITE" id="PS50110"/>
    </source>
</evidence>
<gene>
    <name evidence="4" type="ORF">H6G94_10020</name>
</gene>
<keyword evidence="5" id="KW-1185">Reference proteome</keyword>
<protein>
    <submittedName>
        <fullName evidence="4">Response regulator</fullName>
    </submittedName>
</protein>
<dbReference type="PANTHER" id="PTHR44591:SF3">
    <property type="entry name" value="RESPONSE REGULATORY DOMAIN-CONTAINING PROTEIN"/>
    <property type="match status" value="1"/>
</dbReference>
<dbReference type="SMART" id="SM00448">
    <property type="entry name" value="REC"/>
    <property type="match status" value="1"/>
</dbReference>
<dbReference type="Proteomes" id="UP000606396">
    <property type="component" value="Unassembled WGS sequence"/>
</dbReference>
<feature type="modified residue" description="4-aspartylphosphate" evidence="2">
    <location>
        <position position="108"/>
    </location>
</feature>
<comment type="caution">
    <text evidence="4">The sequence shown here is derived from an EMBL/GenBank/DDBJ whole genome shotgun (WGS) entry which is preliminary data.</text>
</comment>
<sequence length="183" mass="20055">MLNFNIIYGEKLQAESSKEKSNPNFTANLAALVTNEQVGYEEDESLIFESDTPFPSETKILVVDDEPDIRDLVTFILQDYGVEVTAVASAQEALQALSESIPDVLISDIAMPKTDGYMLMREVRKRSPQQGGHVPAIALTAYAGEINQQQALQAGFQMHIAKPIDPDELVKAILGLMTQVGTK</sequence>
<evidence type="ECO:0000313" key="4">
    <source>
        <dbReference type="EMBL" id="MBD2611605.1"/>
    </source>
</evidence>
<dbReference type="Pfam" id="PF00072">
    <property type="entry name" value="Response_reg"/>
    <property type="match status" value="1"/>
</dbReference>
<keyword evidence="1 2" id="KW-0597">Phosphoprotein</keyword>
<name>A0ABR8H8W5_NOSPU</name>
<feature type="domain" description="Response regulatory" evidence="3">
    <location>
        <begin position="59"/>
        <end position="177"/>
    </location>
</feature>
<dbReference type="InterPro" id="IPR001789">
    <property type="entry name" value="Sig_transdc_resp-reg_receiver"/>
</dbReference>
<dbReference type="CDD" id="cd17580">
    <property type="entry name" value="REC_2_DhkD-like"/>
    <property type="match status" value="1"/>
</dbReference>
<organism evidence="4 5">
    <name type="scientific">Nostoc punctiforme FACHB-252</name>
    <dbReference type="NCBI Taxonomy" id="1357509"/>
    <lineage>
        <taxon>Bacteria</taxon>
        <taxon>Bacillati</taxon>
        <taxon>Cyanobacteriota</taxon>
        <taxon>Cyanophyceae</taxon>
        <taxon>Nostocales</taxon>
        <taxon>Nostocaceae</taxon>
        <taxon>Nostoc</taxon>
    </lineage>
</organism>
<proteinExistence type="predicted"/>
<dbReference type="EMBL" id="JACJTC010000006">
    <property type="protein sequence ID" value="MBD2611605.1"/>
    <property type="molecule type" value="Genomic_DNA"/>
</dbReference>
<dbReference type="InterPro" id="IPR011006">
    <property type="entry name" value="CheY-like_superfamily"/>
</dbReference>
<dbReference type="PANTHER" id="PTHR44591">
    <property type="entry name" value="STRESS RESPONSE REGULATOR PROTEIN 1"/>
    <property type="match status" value="1"/>
</dbReference>
<accession>A0ABR8H8W5</accession>
<reference evidence="4 5" key="1">
    <citation type="journal article" date="2020" name="ISME J.">
        <title>Comparative genomics reveals insights into cyanobacterial evolution and habitat adaptation.</title>
        <authorList>
            <person name="Chen M.Y."/>
            <person name="Teng W.K."/>
            <person name="Zhao L."/>
            <person name="Hu C.X."/>
            <person name="Zhou Y.K."/>
            <person name="Han B.P."/>
            <person name="Song L.R."/>
            <person name="Shu W.S."/>
        </authorList>
    </citation>
    <scope>NUCLEOTIDE SEQUENCE [LARGE SCALE GENOMIC DNA]</scope>
    <source>
        <strain evidence="4 5">FACHB-252</strain>
    </source>
</reference>
<evidence type="ECO:0000256" key="2">
    <source>
        <dbReference type="PROSITE-ProRule" id="PRU00169"/>
    </source>
</evidence>
<dbReference type="InterPro" id="IPR050595">
    <property type="entry name" value="Bact_response_regulator"/>
</dbReference>
<evidence type="ECO:0000313" key="5">
    <source>
        <dbReference type="Proteomes" id="UP000606396"/>
    </source>
</evidence>